<dbReference type="EMBL" id="CP014854">
    <property type="protein sequence ID" value="ASI98844.1"/>
    <property type="molecule type" value="Genomic_DNA"/>
</dbReference>
<sequence>MAWKVRVDQDVCIGDAICASLCPDVFEMNDEGKSTPIVDVIEDEELYNCAKEAAEACPVSCIYIEEA</sequence>
<evidence type="ECO:0000256" key="1">
    <source>
        <dbReference type="ARBA" id="ARBA00001966"/>
    </source>
</evidence>
<protein>
    <recommendedName>
        <fullName evidence="7">Ferredoxin</fullName>
    </recommendedName>
</protein>
<dbReference type="InterPro" id="IPR051269">
    <property type="entry name" value="Fe-S_cluster_ET"/>
</dbReference>
<dbReference type="GeneID" id="33323961"/>
<name>A0A218P1Q2_THECE</name>
<dbReference type="Pfam" id="PF13370">
    <property type="entry name" value="Fer4_13"/>
    <property type="match status" value="1"/>
</dbReference>
<dbReference type="GO" id="GO:0051536">
    <property type="term" value="F:iron-sulfur cluster binding"/>
    <property type="evidence" value="ECO:0007669"/>
    <property type="project" value="UniProtKB-KW"/>
</dbReference>
<proteinExistence type="predicted"/>
<keyword evidence="3 7" id="KW-0479">Metal-binding</keyword>
<dbReference type="PRINTS" id="PR00352">
    <property type="entry name" value="3FE4SFRDOXIN"/>
</dbReference>
<evidence type="ECO:0000256" key="4">
    <source>
        <dbReference type="ARBA" id="ARBA00022982"/>
    </source>
</evidence>
<dbReference type="SUPFAM" id="SSF54862">
    <property type="entry name" value="4Fe-4S ferredoxins"/>
    <property type="match status" value="1"/>
</dbReference>
<comment type="function">
    <text evidence="7">Ferredoxins are iron-sulfur proteins that transfer electrons in a wide variety of metabolic reactions.</text>
</comment>
<keyword evidence="2 7" id="KW-0813">Transport</keyword>
<dbReference type="RefSeq" id="WP_088862800.1">
    <property type="nucleotide sequence ID" value="NZ_CP014854.1"/>
</dbReference>
<accession>A0A218P1Q2</accession>
<evidence type="ECO:0000256" key="2">
    <source>
        <dbReference type="ARBA" id="ARBA00022448"/>
    </source>
</evidence>
<comment type="cofactor">
    <cofactor evidence="1">
        <name>[4Fe-4S] cluster</name>
        <dbReference type="ChEBI" id="CHEBI:49883"/>
    </cofactor>
</comment>
<dbReference type="GO" id="GO:0005506">
    <property type="term" value="F:iron ion binding"/>
    <property type="evidence" value="ECO:0007669"/>
    <property type="project" value="UniProtKB-UniRule"/>
</dbReference>
<evidence type="ECO:0000256" key="3">
    <source>
        <dbReference type="ARBA" id="ARBA00022723"/>
    </source>
</evidence>
<dbReference type="InterPro" id="IPR017896">
    <property type="entry name" value="4Fe4S_Fe-S-bd"/>
</dbReference>
<dbReference type="Proteomes" id="UP000197156">
    <property type="component" value="Chromosome"/>
</dbReference>
<dbReference type="InterPro" id="IPR001080">
    <property type="entry name" value="3Fe4S_ferredoxin"/>
</dbReference>
<dbReference type="AlphaFoldDB" id="A0A218P1Q2"/>
<dbReference type="GO" id="GO:0009055">
    <property type="term" value="F:electron transfer activity"/>
    <property type="evidence" value="ECO:0007669"/>
    <property type="project" value="UniProtKB-UniRule"/>
</dbReference>
<keyword evidence="10" id="KW-1185">Reference proteome</keyword>
<dbReference type="Gene3D" id="3.30.70.20">
    <property type="match status" value="1"/>
</dbReference>
<keyword evidence="6 7" id="KW-0411">Iron-sulfur</keyword>
<evidence type="ECO:0000256" key="7">
    <source>
        <dbReference type="RuleBase" id="RU368020"/>
    </source>
</evidence>
<dbReference type="OrthoDB" id="5583at2157"/>
<evidence type="ECO:0000259" key="8">
    <source>
        <dbReference type="PROSITE" id="PS51379"/>
    </source>
</evidence>
<evidence type="ECO:0000313" key="10">
    <source>
        <dbReference type="Proteomes" id="UP000197156"/>
    </source>
</evidence>
<keyword evidence="4 7" id="KW-0249">Electron transport</keyword>
<reference evidence="9 10" key="1">
    <citation type="submission" date="2016-03" db="EMBL/GenBank/DDBJ databases">
        <title>Complete genome sequence of Thermococcus celer.</title>
        <authorList>
            <person name="Oger P.M."/>
        </authorList>
    </citation>
    <scope>NUCLEOTIDE SEQUENCE [LARGE SCALE GENOMIC DNA]</scope>
    <source>
        <strain evidence="9 10">Vu 13</strain>
    </source>
</reference>
<dbReference type="PROSITE" id="PS51379">
    <property type="entry name" value="4FE4S_FER_2"/>
    <property type="match status" value="1"/>
</dbReference>
<evidence type="ECO:0000256" key="6">
    <source>
        <dbReference type="ARBA" id="ARBA00023014"/>
    </source>
</evidence>
<gene>
    <name evidence="9" type="ORF">A3L02_04350</name>
</gene>
<dbReference type="PANTHER" id="PTHR36923">
    <property type="entry name" value="FERREDOXIN"/>
    <property type="match status" value="1"/>
</dbReference>
<organism evidence="9 10">
    <name type="scientific">Thermococcus celer Vu 13 = JCM 8558</name>
    <dbReference type="NCBI Taxonomy" id="1293037"/>
    <lineage>
        <taxon>Archaea</taxon>
        <taxon>Methanobacteriati</taxon>
        <taxon>Methanobacteriota</taxon>
        <taxon>Thermococci</taxon>
        <taxon>Thermococcales</taxon>
        <taxon>Thermococcaceae</taxon>
        <taxon>Thermococcus</taxon>
    </lineage>
</organism>
<dbReference type="PANTHER" id="PTHR36923:SF3">
    <property type="entry name" value="FERREDOXIN"/>
    <property type="match status" value="1"/>
</dbReference>
<dbReference type="KEGG" id="tce:A3L02_04350"/>
<evidence type="ECO:0000313" key="9">
    <source>
        <dbReference type="EMBL" id="ASI98844.1"/>
    </source>
</evidence>
<feature type="domain" description="4Fe-4S ferredoxin-type" evidence="8">
    <location>
        <begin position="3"/>
        <end position="31"/>
    </location>
</feature>
<evidence type="ECO:0000256" key="5">
    <source>
        <dbReference type="ARBA" id="ARBA00023004"/>
    </source>
</evidence>
<keyword evidence="5 7" id="KW-0408">Iron</keyword>